<dbReference type="AlphaFoldDB" id="A0A8C3V580"/>
<dbReference type="Proteomes" id="UP000694563">
    <property type="component" value="Chromosome 25"/>
</dbReference>
<reference evidence="2" key="2">
    <citation type="submission" date="2025-08" db="UniProtKB">
        <authorList>
            <consortium name="Ensembl"/>
        </authorList>
    </citation>
    <scope>IDENTIFICATION</scope>
</reference>
<evidence type="ECO:0000313" key="2">
    <source>
        <dbReference type="Ensembl" id="ENSCUSP00005022707.1"/>
    </source>
</evidence>
<organism evidence="2 3">
    <name type="scientific">Catharus ustulatus</name>
    <name type="common">Russet-backed thrush</name>
    <name type="synonym">Hylocichla ustulatus</name>
    <dbReference type="NCBI Taxonomy" id="91951"/>
    <lineage>
        <taxon>Eukaryota</taxon>
        <taxon>Metazoa</taxon>
        <taxon>Chordata</taxon>
        <taxon>Craniata</taxon>
        <taxon>Vertebrata</taxon>
        <taxon>Euteleostomi</taxon>
        <taxon>Archelosauria</taxon>
        <taxon>Archosauria</taxon>
        <taxon>Dinosauria</taxon>
        <taxon>Saurischia</taxon>
        <taxon>Theropoda</taxon>
        <taxon>Coelurosauria</taxon>
        <taxon>Aves</taxon>
        <taxon>Neognathae</taxon>
        <taxon>Neoaves</taxon>
        <taxon>Telluraves</taxon>
        <taxon>Australaves</taxon>
        <taxon>Passeriformes</taxon>
        <taxon>Turdidae</taxon>
        <taxon>Catharus</taxon>
    </lineage>
</organism>
<sequence>APPPAGAMIPPPPSIPGPPRPGMMPAPHMGGPPMMPMMGPPPPGMMPVGPGKSGMGSLCQGGAGWEGLADIFRPTICWELSAGLVMFCVTATPAGRDYNNFTTTH</sequence>
<keyword evidence="3" id="KW-1185">Reference proteome</keyword>
<reference evidence="2" key="1">
    <citation type="submission" date="2020-10" db="EMBL/GenBank/DDBJ databases">
        <title>Catharus ustulatus (Swainson's thrush) genome, bCatUst1, primary haplotype v2.</title>
        <authorList>
            <person name="Delmore K."/>
            <person name="Vafadar M."/>
            <person name="Formenti G."/>
            <person name="Chow W."/>
            <person name="Pelan S."/>
            <person name="Howe K."/>
            <person name="Rhie A."/>
            <person name="Mountcastle J."/>
            <person name="Haase B."/>
            <person name="Fedrigo O."/>
            <person name="Jarvis E.D."/>
        </authorList>
    </citation>
    <scope>NUCLEOTIDE SEQUENCE [LARGE SCALE GENOMIC DNA]</scope>
</reference>
<protein>
    <submittedName>
        <fullName evidence="2">Uncharacterized protein</fullName>
    </submittedName>
</protein>
<evidence type="ECO:0000313" key="3">
    <source>
        <dbReference type="Proteomes" id="UP000694563"/>
    </source>
</evidence>
<feature type="compositionally biased region" description="Pro residues" evidence="1">
    <location>
        <begin position="1"/>
        <end position="24"/>
    </location>
</feature>
<dbReference type="Ensembl" id="ENSCUST00005023521.1">
    <property type="protein sequence ID" value="ENSCUSP00005022707.1"/>
    <property type="gene ID" value="ENSCUSG00005014341.1"/>
</dbReference>
<reference evidence="2" key="3">
    <citation type="submission" date="2025-09" db="UniProtKB">
        <authorList>
            <consortium name="Ensembl"/>
        </authorList>
    </citation>
    <scope>IDENTIFICATION</scope>
</reference>
<name>A0A8C3V580_CATUS</name>
<proteinExistence type="predicted"/>
<evidence type="ECO:0000256" key="1">
    <source>
        <dbReference type="SAM" id="MobiDB-lite"/>
    </source>
</evidence>
<feature type="region of interest" description="Disordered" evidence="1">
    <location>
        <begin position="1"/>
        <end position="51"/>
    </location>
</feature>
<accession>A0A8C3V580</accession>
<feature type="compositionally biased region" description="Pro residues" evidence="1">
    <location>
        <begin position="33"/>
        <end position="45"/>
    </location>
</feature>